<dbReference type="EMBL" id="GGMR01007843">
    <property type="protein sequence ID" value="MBY20462.1"/>
    <property type="molecule type" value="Transcribed_RNA"/>
</dbReference>
<sequence>MIEWLEEELINNTCSSSVALPVTPTNVASTSAFTEIKYPDDSTNSPSFSIAMQAITPTSRTVSTSIPTSDFQNFVKTSLTNMRYEIKSIVYSIETLKNLTAQIIENSASNIDTEINYTSCEIIWPVNNNDELQTIETLLNDQKIKNNQAIILSRSVGLNIAETVRRIMQRMFSDSFIQHYSYVGFKGKNKFSGLNCCKLLFDAIRKKKKFELLPDIDISLAVSKWMAQAANRIKKKEARTNN</sequence>
<dbReference type="PANTHER" id="PTHR34153:SF2">
    <property type="entry name" value="SI:CH211-262H13.3-RELATED"/>
    <property type="match status" value="1"/>
</dbReference>
<dbReference type="AlphaFoldDB" id="A0A2S2NTV8"/>
<dbReference type="PANTHER" id="PTHR34153">
    <property type="entry name" value="SI:CH211-262H13.3-RELATED-RELATED"/>
    <property type="match status" value="1"/>
</dbReference>
<evidence type="ECO:0000313" key="2">
    <source>
        <dbReference type="EMBL" id="MBY20462.1"/>
    </source>
</evidence>
<evidence type="ECO:0000259" key="1">
    <source>
        <dbReference type="Pfam" id="PF16064"/>
    </source>
</evidence>
<dbReference type="InterPro" id="IPR032071">
    <property type="entry name" value="DUF4806"/>
</dbReference>
<proteinExistence type="predicted"/>
<feature type="domain" description="DUF4806" evidence="1">
    <location>
        <begin position="123"/>
        <end position="193"/>
    </location>
</feature>
<protein>
    <recommendedName>
        <fullName evidence="1">DUF4806 domain-containing protein</fullName>
    </recommendedName>
</protein>
<gene>
    <name evidence="2" type="ORF">g.30644</name>
</gene>
<reference evidence="2" key="1">
    <citation type="submission" date="2018-04" db="EMBL/GenBank/DDBJ databases">
        <title>Transcriptome of Schizaphis graminum biotype I.</title>
        <authorList>
            <person name="Scully E.D."/>
            <person name="Geib S.M."/>
            <person name="Palmer N.A."/>
            <person name="Koch K."/>
            <person name="Bradshaw J."/>
            <person name="Heng-Moss T."/>
            <person name="Sarath G."/>
        </authorList>
    </citation>
    <scope>NUCLEOTIDE SEQUENCE</scope>
</reference>
<dbReference type="Pfam" id="PF16064">
    <property type="entry name" value="DUF4806"/>
    <property type="match status" value="1"/>
</dbReference>
<name>A0A2S2NTV8_SCHGA</name>
<organism evidence="2">
    <name type="scientific">Schizaphis graminum</name>
    <name type="common">Green bug aphid</name>
    <dbReference type="NCBI Taxonomy" id="13262"/>
    <lineage>
        <taxon>Eukaryota</taxon>
        <taxon>Metazoa</taxon>
        <taxon>Ecdysozoa</taxon>
        <taxon>Arthropoda</taxon>
        <taxon>Hexapoda</taxon>
        <taxon>Insecta</taxon>
        <taxon>Pterygota</taxon>
        <taxon>Neoptera</taxon>
        <taxon>Paraneoptera</taxon>
        <taxon>Hemiptera</taxon>
        <taxon>Sternorrhyncha</taxon>
        <taxon>Aphidomorpha</taxon>
        <taxon>Aphidoidea</taxon>
        <taxon>Aphididae</taxon>
        <taxon>Aphidini</taxon>
        <taxon>Schizaphis</taxon>
    </lineage>
</organism>
<accession>A0A2S2NTV8</accession>